<feature type="compositionally biased region" description="Basic residues" evidence="1">
    <location>
        <begin position="84"/>
        <end position="94"/>
    </location>
</feature>
<feature type="compositionally biased region" description="Basic and acidic residues" evidence="1">
    <location>
        <begin position="198"/>
        <end position="207"/>
    </location>
</feature>
<name>A0A2G9SF52_AQUCT</name>
<evidence type="ECO:0000313" key="4">
    <source>
        <dbReference type="Proteomes" id="UP000228934"/>
    </source>
</evidence>
<evidence type="ECO:0000256" key="1">
    <source>
        <dbReference type="SAM" id="MobiDB-lite"/>
    </source>
</evidence>
<accession>A0A2G9SF52</accession>
<dbReference type="OrthoDB" id="18598at2759"/>
<dbReference type="AlphaFoldDB" id="A0A2G9SF52"/>
<dbReference type="EMBL" id="KV924540">
    <property type="protein sequence ID" value="PIO38829.1"/>
    <property type="molecule type" value="Genomic_DNA"/>
</dbReference>
<proteinExistence type="predicted"/>
<dbReference type="InterPro" id="IPR031943">
    <property type="entry name" value="CARMIL_C"/>
</dbReference>
<feature type="region of interest" description="Disordered" evidence="1">
    <location>
        <begin position="78"/>
        <end position="116"/>
    </location>
</feature>
<feature type="compositionally biased region" description="Polar residues" evidence="1">
    <location>
        <begin position="375"/>
        <end position="389"/>
    </location>
</feature>
<feature type="compositionally biased region" description="Basic and acidic residues" evidence="1">
    <location>
        <begin position="133"/>
        <end position="154"/>
    </location>
</feature>
<dbReference type="Proteomes" id="UP000228934">
    <property type="component" value="Unassembled WGS sequence"/>
</dbReference>
<feature type="compositionally biased region" description="Low complexity" evidence="1">
    <location>
        <begin position="344"/>
        <end position="366"/>
    </location>
</feature>
<feature type="compositionally biased region" description="Low complexity" evidence="1">
    <location>
        <begin position="212"/>
        <end position="227"/>
    </location>
</feature>
<feature type="compositionally biased region" description="Basic and acidic residues" evidence="1">
    <location>
        <begin position="248"/>
        <end position="257"/>
    </location>
</feature>
<keyword evidence="4" id="KW-1185">Reference proteome</keyword>
<evidence type="ECO:0000313" key="3">
    <source>
        <dbReference type="EMBL" id="PIO38829.1"/>
    </source>
</evidence>
<dbReference type="Pfam" id="PF16000">
    <property type="entry name" value="CARMIL_C"/>
    <property type="match status" value="1"/>
</dbReference>
<evidence type="ECO:0000259" key="2">
    <source>
        <dbReference type="Pfam" id="PF16000"/>
    </source>
</evidence>
<feature type="domain" description="CARMIL C-terminal" evidence="2">
    <location>
        <begin position="2"/>
        <end position="171"/>
    </location>
</feature>
<protein>
    <recommendedName>
        <fullName evidence="2">CARMIL C-terminal domain-containing protein</fullName>
    </recommendedName>
</protein>
<sequence length="389" mass="42612">MERLEDLDTCMMTPKSKRKSIHSRMLRPVSKAFEMEFDLDKALEDVPIHFEDPPYPSIKHEKRTSSVIAELPSEEAKKLEHFTKLRPKRMKKQQPSKATQPGAEVPADGEHNGLMLRVDEGVDEFFSKKVTRLESKKHSFKGADDSSEGDEKKKRESRKSGFLNLIKSRSKSERPQTVTVSEEPLSPRPSVKSPAPDSGRKDKDKVTDTNGAVSSSASAASSGPSSSTERSEELKTPDSIEEILQIDDVTKPERADSKSSPQSGRRYGVQVMGSGLLAEMKAKQEKRAANKKIGSDTSKNSLDVEKSEGSGTGSKFPVTRGDSTNSSPEKSAKSEVKPEASVRSKSSSSTPTSPKPPLQSSKPSLTVRPTVPQKPRSSSRTGKPVTYNK</sequence>
<feature type="compositionally biased region" description="Basic and acidic residues" evidence="1">
    <location>
        <begin position="330"/>
        <end position="342"/>
    </location>
</feature>
<reference evidence="4" key="1">
    <citation type="journal article" date="2017" name="Nat. Commun.">
        <title>The North American bullfrog draft genome provides insight into hormonal regulation of long noncoding RNA.</title>
        <authorList>
            <person name="Hammond S.A."/>
            <person name="Warren R.L."/>
            <person name="Vandervalk B.P."/>
            <person name="Kucuk E."/>
            <person name="Khan H."/>
            <person name="Gibb E.A."/>
            <person name="Pandoh P."/>
            <person name="Kirk H."/>
            <person name="Zhao Y."/>
            <person name="Jones M."/>
            <person name="Mungall A.J."/>
            <person name="Coope R."/>
            <person name="Pleasance S."/>
            <person name="Moore R.A."/>
            <person name="Holt R.A."/>
            <person name="Round J.M."/>
            <person name="Ohora S."/>
            <person name="Walle B.V."/>
            <person name="Veldhoen N."/>
            <person name="Helbing C.C."/>
            <person name="Birol I."/>
        </authorList>
    </citation>
    <scope>NUCLEOTIDE SEQUENCE [LARGE SCALE GENOMIC DNA]</scope>
</reference>
<feature type="region of interest" description="Disordered" evidence="1">
    <location>
        <begin position="133"/>
        <end position="389"/>
    </location>
</feature>
<gene>
    <name evidence="3" type="ORF">AB205_0120280</name>
</gene>
<feature type="compositionally biased region" description="Basic and acidic residues" evidence="1">
    <location>
        <begin position="229"/>
        <end position="238"/>
    </location>
</feature>
<organism evidence="3 4">
    <name type="scientific">Aquarana catesbeiana</name>
    <name type="common">American bullfrog</name>
    <name type="synonym">Rana catesbeiana</name>
    <dbReference type="NCBI Taxonomy" id="8400"/>
    <lineage>
        <taxon>Eukaryota</taxon>
        <taxon>Metazoa</taxon>
        <taxon>Chordata</taxon>
        <taxon>Craniata</taxon>
        <taxon>Vertebrata</taxon>
        <taxon>Euteleostomi</taxon>
        <taxon>Amphibia</taxon>
        <taxon>Batrachia</taxon>
        <taxon>Anura</taxon>
        <taxon>Neobatrachia</taxon>
        <taxon>Ranoidea</taxon>
        <taxon>Ranidae</taxon>
        <taxon>Aquarana</taxon>
    </lineage>
</organism>